<proteinExistence type="predicted"/>
<organism evidence="2">
    <name type="scientific">Eucalyptus grandis</name>
    <name type="common">Flooded gum</name>
    <dbReference type="NCBI Taxonomy" id="71139"/>
    <lineage>
        <taxon>Eukaryota</taxon>
        <taxon>Viridiplantae</taxon>
        <taxon>Streptophyta</taxon>
        <taxon>Embryophyta</taxon>
        <taxon>Tracheophyta</taxon>
        <taxon>Spermatophyta</taxon>
        <taxon>Magnoliopsida</taxon>
        <taxon>eudicotyledons</taxon>
        <taxon>Gunneridae</taxon>
        <taxon>Pentapetalae</taxon>
        <taxon>rosids</taxon>
        <taxon>malvids</taxon>
        <taxon>Myrtales</taxon>
        <taxon>Myrtaceae</taxon>
        <taxon>Myrtoideae</taxon>
        <taxon>Eucalypteae</taxon>
        <taxon>Eucalyptus</taxon>
    </lineage>
</organism>
<keyword evidence="1" id="KW-0472">Membrane</keyword>
<evidence type="ECO:0000313" key="2">
    <source>
        <dbReference type="EMBL" id="KCW55099.1"/>
    </source>
</evidence>
<dbReference type="EMBL" id="KK198761">
    <property type="protein sequence ID" value="KCW55099.1"/>
    <property type="molecule type" value="Genomic_DNA"/>
</dbReference>
<keyword evidence="1" id="KW-0812">Transmembrane</keyword>
<gene>
    <name evidence="2" type="ORF">EUGRSUZ_I01058</name>
</gene>
<protein>
    <recommendedName>
        <fullName evidence="3">Transmembrane protein</fullName>
    </recommendedName>
</protein>
<dbReference type="InParanoid" id="A0A059AMW3"/>
<name>A0A059AMW3_EUCGR</name>
<dbReference type="Gramene" id="KCW55099">
    <property type="protein sequence ID" value="KCW55099"/>
    <property type="gene ID" value="EUGRSUZ_I01058"/>
</dbReference>
<feature type="transmembrane region" description="Helical" evidence="1">
    <location>
        <begin position="53"/>
        <end position="76"/>
    </location>
</feature>
<dbReference type="AlphaFoldDB" id="A0A059AMW3"/>
<keyword evidence="1" id="KW-1133">Transmembrane helix</keyword>
<feature type="transmembrane region" description="Helical" evidence="1">
    <location>
        <begin position="129"/>
        <end position="147"/>
    </location>
</feature>
<feature type="transmembrane region" description="Helical" evidence="1">
    <location>
        <begin position="97"/>
        <end position="117"/>
    </location>
</feature>
<evidence type="ECO:0008006" key="3">
    <source>
        <dbReference type="Google" id="ProtNLM"/>
    </source>
</evidence>
<sequence length="150" mass="16734">MAIHCGERLSVVVLHALLPLLKSPLTSSPEALHLPRTYFLVLEASPCITSCSFRFFFLFSLSLSLSFCLVFARAVCPQTRKGTTSVKAKNREREREMGILVTIFNGVRLFVSTLWDLQEMRFSNIFDDVSSVAASIIMTAVSCVLAARRL</sequence>
<evidence type="ECO:0000256" key="1">
    <source>
        <dbReference type="SAM" id="Phobius"/>
    </source>
</evidence>
<accession>A0A059AMW3</accession>
<reference evidence="2" key="1">
    <citation type="submission" date="2013-07" db="EMBL/GenBank/DDBJ databases">
        <title>The genome of Eucalyptus grandis.</title>
        <authorList>
            <person name="Schmutz J."/>
            <person name="Hayes R."/>
            <person name="Myburg A."/>
            <person name="Tuskan G."/>
            <person name="Grattapaglia D."/>
            <person name="Rokhsar D.S."/>
        </authorList>
    </citation>
    <scope>NUCLEOTIDE SEQUENCE</scope>
    <source>
        <tissue evidence="2">Leaf extractions</tissue>
    </source>
</reference>